<protein>
    <submittedName>
        <fullName evidence="1">Uncharacterized protein</fullName>
    </submittedName>
</protein>
<accession>A0A6B9V9I0</accession>
<evidence type="ECO:0000313" key="2">
    <source>
        <dbReference type="Proteomes" id="UP000464620"/>
    </source>
</evidence>
<dbReference type="Proteomes" id="UP000464620">
    <property type="component" value="Chromosome B09"/>
</dbReference>
<gene>
    <name evidence="1" type="ORF">DS421_19g652900</name>
</gene>
<sequence length="82" mass="9347">MRTRHSRFSSPRVRVVHATASPELFQSARPRKPCGRVTAICSRSREPCDRVTSRWLSPQILVFLPYLLASFPISNSFMPCKA</sequence>
<dbReference type="EMBL" id="CP031001">
    <property type="protein sequence ID" value="QHN77464.1"/>
    <property type="molecule type" value="Genomic_DNA"/>
</dbReference>
<dbReference type="AlphaFoldDB" id="A0A6B9V9I0"/>
<name>A0A6B9V9I0_ARAHY</name>
<evidence type="ECO:0000313" key="1">
    <source>
        <dbReference type="EMBL" id="QHN77464.1"/>
    </source>
</evidence>
<proteinExistence type="predicted"/>
<reference evidence="1 2" key="1">
    <citation type="submission" date="2020-01" db="EMBL/GenBank/DDBJ databases">
        <title>Genome sequence of Arachis hypogaea, cultivar Shitouqi.</title>
        <authorList>
            <person name="Zhuang W."/>
            <person name="Chen H."/>
            <person name="Varshney R."/>
            <person name="Wang D."/>
            <person name="Ming R."/>
        </authorList>
    </citation>
    <scope>NUCLEOTIDE SEQUENCE [LARGE SCALE GENOMIC DNA]</scope>
    <source>
        <tissue evidence="1">Young leaf</tissue>
    </source>
</reference>
<organism evidence="1 2">
    <name type="scientific">Arachis hypogaea</name>
    <name type="common">Peanut</name>
    <dbReference type="NCBI Taxonomy" id="3818"/>
    <lineage>
        <taxon>Eukaryota</taxon>
        <taxon>Viridiplantae</taxon>
        <taxon>Streptophyta</taxon>
        <taxon>Embryophyta</taxon>
        <taxon>Tracheophyta</taxon>
        <taxon>Spermatophyta</taxon>
        <taxon>Magnoliopsida</taxon>
        <taxon>eudicotyledons</taxon>
        <taxon>Gunneridae</taxon>
        <taxon>Pentapetalae</taxon>
        <taxon>rosids</taxon>
        <taxon>fabids</taxon>
        <taxon>Fabales</taxon>
        <taxon>Fabaceae</taxon>
        <taxon>Papilionoideae</taxon>
        <taxon>50 kb inversion clade</taxon>
        <taxon>dalbergioids sensu lato</taxon>
        <taxon>Dalbergieae</taxon>
        <taxon>Pterocarpus clade</taxon>
        <taxon>Arachis</taxon>
    </lineage>
</organism>